<dbReference type="EMBL" id="CAJVQB010000652">
    <property type="protein sequence ID" value="CAG8500281.1"/>
    <property type="molecule type" value="Genomic_DNA"/>
</dbReference>
<name>A0ABM8W1F6_GIGMA</name>
<accession>A0ABM8W1F6</accession>
<gene>
    <name evidence="2" type="ORF">GMARGA_LOCUS2165</name>
</gene>
<keyword evidence="1" id="KW-0175">Coiled coil</keyword>
<proteinExistence type="predicted"/>
<sequence length="115" mass="13501">MNLDVKVSRVKSLSFLQVRDLDAENTRLKKELSQIEEYIQNRDSYLVAENTRLKKELNEMEEYIQTFSALKIKFDENQLLGETCKYLNGESGNKLDLDFSSLREETLIRTYKIGL</sequence>
<dbReference type="Proteomes" id="UP000789901">
    <property type="component" value="Unassembled WGS sequence"/>
</dbReference>
<protein>
    <submittedName>
        <fullName evidence="2">42837_t:CDS:1</fullName>
    </submittedName>
</protein>
<evidence type="ECO:0000313" key="3">
    <source>
        <dbReference type="Proteomes" id="UP000789901"/>
    </source>
</evidence>
<evidence type="ECO:0000313" key="2">
    <source>
        <dbReference type="EMBL" id="CAG8500281.1"/>
    </source>
</evidence>
<evidence type="ECO:0000256" key="1">
    <source>
        <dbReference type="SAM" id="Coils"/>
    </source>
</evidence>
<comment type="caution">
    <text evidence="2">The sequence shown here is derived from an EMBL/GenBank/DDBJ whole genome shotgun (WGS) entry which is preliminary data.</text>
</comment>
<reference evidence="2 3" key="1">
    <citation type="submission" date="2021-06" db="EMBL/GenBank/DDBJ databases">
        <authorList>
            <person name="Kallberg Y."/>
            <person name="Tangrot J."/>
            <person name="Rosling A."/>
        </authorList>
    </citation>
    <scope>NUCLEOTIDE SEQUENCE [LARGE SCALE GENOMIC DNA]</scope>
    <source>
        <strain evidence="2 3">120-4 pot B 10/14</strain>
    </source>
</reference>
<organism evidence="2 3">
    <name type="scientific">Gigaspora margarita</name>
    <dbReference type="NCBI Taxonomy" id="4874"/>
    <lineage>
        <taxon>Eukaryota</taxon>
        <taxon>Fungi</taxon>
        <taxon>Fungi incertae sedis</taxon>
        <taxon>Mucoromycota</taxon>
        <taxon>Glomeromycotina</taxon>
        <taxon>Glomeromycetes</taxon>
        <taxon>Diversisporales</taxon>
        <taxon>Gigasporaceae</taxon>
        <taxon>Gigaspora</taxon>
    </lineage>
</organism>
<feature type="coiled-coil region" evidence="1">
    <location>
        <begin position="18"/>
        <end position="73"/>
    </location>
</feature>
<keyword evidence="3" id="KW-1185">Reference proteome</keyword>